<feature type="compositionally biased region" description="Low complexity" evidence="1">
    <location>
        <begin position="34"/>
        <end position="51"/>
    </location>
</feature>
<proteinExistence type="predicted"/>
<name>A0AAV3PMF4_LITER</name>
<evidence type="ECO:0000313" key="3">
    <source>
        <dbReference type="Proteomes" id="UP001454036"/>
    </source>
</evidence>
<feature type="compositionally biased region" description="Acidic residues" evidence="1">
    <location>
        <begin position="1"/>
        <end position="10"/>
    </location>
</feature>
<gene>
    <name evidence="2" type="ORF">LIER_11251</name>
</gene>
<keyword evidence="3" id="KW-1185">Reference proteome</keyword>
<evidence type="ECO:0000313" key="2">
    <source>
        <dbReference type="EMBL" id="GAA0152884.1"/>
    </source>
</evidence>
<accession>A0AAV3PMF4</accession>
<feature type="region of interest" description="Disordered" evidence="1">
    <location>
        <begin position="1"/>
        <end position="72"/>
    </location>
</feature>
<feature type="compositionally biased region" description="Gly residues" evidence="1">
    <location>
        <begin position="12"/>
        <end position="24"/>
    </location>
</feature>
<dbReference type="Proteomes" id="UP001454036">
    <property type="component" value="Unassembled WGS sequence"/>
</dbReference>
<evidence type="ECO:0000256" key="1">
    <source>
        <dbReference type="SAM" id="MobiDB-lite"/>
    </source>
</evidence>
<reference evidence="2 3" key="1">
    <citation type="submission" date="2024-01" db="EMBL/GenBank/DDBJ databases">
        <title>The complete chloroplast genome sequence of Lithospermum erythrorhizon: insights into the phylogenetic relationship among Boraginaceae species and the maternal lineages of purple gromwells.</title>
        <authorList>
            <person name="Okada T."/>
            <person name="Watanabe K."/>
        </authorList>
    </citation>
    <scope>NUCLEOTIDE SEQUENCE [LARGE SCALE GENOMIC DNA]</scope>
</reference>
<sequence>MGEVTDEEGETGTVGGGGGAGDDGVGQTKRVGKSGESLYQSEEEGGQSQEVTGEKDQGAWGEDGQRQEVNMP</sequence>
<organism evidence="2 3">
    <name type="scientific">Lithospermum erythrorhizon</name>
    <name type="common">Purple gromwell</name>
    <name type="synonym">Lithospermum officinale var. erythrorhizon</name>
    <dbReference type="NCBI Taxonomy" id="34254"/>
    <lineage>
        <taxon>Eukaryota</taxon>
        <taxon>Viridiplantae</taxon>
        <taxon>Streptophyta</taxon>
        <taxon>Embryophyta</taxon>
        <taxon>Tracheophyta</taxon>
        <taxon>Spermatophyta</taxon>
        <taxon>Magnoliopsida</taxon>
        <taxon>eudicotyledons</taxon>
        <taxon>Gunneridae</taxon>
        <taxon>Pentapetalae</taxon>
        <taxon>asterids</taxon>
        <taxon>lamiids</taxon>
        <taxon>Boraginales</taxon>
        <taxon>Boraginaceae</taxon>
        <taxon>Boraginoideae</taxon>
        <taxon>Lithospermeae</taxon>
        <taxon>Lithospermum</taxon>
    </lineage>
</organism>
<dbReference type="AlphaFoldDB" id="A0AAV3PMF4"/>
<dbReference type="EMBL" id="BAABME010002071">
    <property type="protein sequence ID" value="GAA0152884.1"/>
    <property type="molecule type" value="Genomic_DNA"/>
</dbReference>
<comment type="caution">
    <text evidence="2">The sequence shown here is derived from an EMBL/GenBank/DDBJ whole genome shotgun (WGS) entry which is preliminary data.</text>
</comment>
<protein>
    <submittedName>
        <fullName evidence="2">Uncharacterized protein</fullName>
    </submittedName>
</protein>